<dbReference type="GO" id="GO:0005737">
    <property type="term" value="C:cytoplasm"/>
    <property type="evidence" value="ECO:0007669"/>
    <property type="project" value="UniProtKB-SubCell"/>
</dbReference>
<dbReference type="SUPFAM" id="SSF82697">
    <property type="entry name" value="PurS-like"/>
    <property type="match status" value="1"/>
</dbReference>
<comment type="caution">
    <text evidence="15">The sequence shown here is derived from an EMBL/GenBank/DDBJ whole genome shotgun (WGS) entry which is preliminary data.</text>
</comment>
<dbReference type="Proteomes" id="UP000228568">
    <property type="component" value="Unassembled WGS sequence"/>
</dbReference>
<dbReference type="Pfam" id="PF13507">
    <property type="entry name" value="GATase_5"/>
    <property type="match status" value="1"/>
</dbReference>
<dbReference type="Gene3D" id="3.40.50.880">
    <property type="match status" value="1"/>
</dbReference>
<dbReference type="InterPro" id="IPR055181">
    <property type="entry name" value="FGAR-AT_PurM_N-like"/>
</dbReference>
<comment type="subunit">
    <text evidence="10">Monomer.</text>
</comment>
<feature type="binding site" evidence="10">
    <location>
        <position position="657"/>
    </location>
    <ligand>
        <name>ATP</name>
        <dbReference type="ChEBI" id="CHEBI:30616"/>
    </ligand>
</feature>
<dbReference type="InterPro" id="IPR041609">
    <property type="entry name" value="PurL_linker"/>
</dbReference>
<feature type="binding site" evidence="10">
    <location>
        <position position="861"/>
    </location>
    <ligand>
        <name>ATP</name>
        <dbReference type="ChEBI" id="CHEBI:30616"/>
    </ligand>
</feature>
<evidence type="ECO:0000256" key="6">
    <source>
        <dbReference type="ARBA" id="ARBA00022755"/>
    </source>
</evidence>
<sequence length="1269" mass="140767">MFHFYRKISPDREDCFNIDTTSALNVQELQTLTWLLAETFEPENFSQSSFFLSNKNNVLEIGPRLNFETPFSTNAVAICHSCGLGKITRIERSRRYLLAENIDRKEFLTNHHDKMVECKYTEPLQSFATNIVPGQVVEIDLIGGGVEKLEKINKEMGLGMDEWDINFYHNLFKNEIGRNPTNVECFQLGQANSEHSRHWFFKGQMNIDGEKMPESLFEIIQSTLKANPRDSVIAFKDNSSGIEGQIIKTLLPEFPGKPSRTKEQECQYHIIFTAETHNFPCGVAPFPGGETGTGGRIRDTHATGQGSLVVAGTAGFCVGNLSLSGYTIPGEEKFDFEYPSNFASPLRILIEESSGAYDYANKFGEPCVQGFTRTFGTKLLDGSRREWIKPIMFTGGIGQIDSQHTEKDTPKKNMLVVQIGGPAYKIGAGGGAASSMIQGENKEELDFNAVQRGDAEMEQKTNRVIRACVEMGDKNPILSIHDQGAGGPCNVITEIVDPAGGEIDVRRIKVGDQTMSVLELWSAEYQERDALLISTGRIYQFQQICLREKVNCEVLGEITESGKIVLIDSKDNSKPVDLDLKKILGKMPKKKFISVHKNKRLDPLKLPEDLSVAEMVEKVFALPSVGSKGFLVRKVDRSVTGLIVQQQCCGPLQLPVADVAVIAQSHFSQSGGATAIGEQPIKMLVNAPAGARMALGEMLTNMVWARVKSIDTIKCAVNWMWAAKLDGEGAELYDAAVALRDLMMTVGIGADGGKDSLSMAAKAGEEIVKAPGQMVVSGYASVPDISKVITPDLKKPGQSSLLFINLSGGKNRMGGSALAQVCGQIGDVVPDVDNSELLKNGFLAVQKLIDQNLILSGHDRSDGGLITTLFEMAMSGNCGFDLKLNGKYEIISQLFSEELGLVIEYRSADEVKISQILQEFYLPCAFLGFTKKERRCLIRHHDKVVLDIETNLALQWWEATSDRLEEEQIDAKFAREQSIRHDRPFGPQYKLSFQPVETAEKYLQNSTRPKVAIIREEGSNGDREMTSAFYTAGFEPWDVMMSDLKNGCITLEQFRGVAFVGGFSYGDVLDSAKGWAGTIRFNTDLQKIFTDFYHRSDTFSLAVCNGCQLSALLGWVPGKAIDESKQPRFVHNASGRFESRWIQIKILESPAIMLKGMAGSSLGIWVAHGEGRLHLPDQRMLSYIKNKKLVPLVYTDDSGQATKKYPFNPNGSPAGIAGICSPDGRHLAMMPHPERVFLKWQWPWMPDDFKKLKTSPWLKMFQNAREWCD</sequence>
<keyword evidence="5 10" id="KW-0547">Nucleotide-binding</keyword>
<name>A0A2M7V9A7_9BACT</name>
<dbReference type="Pfam" id="PF18072">
    <property type="entry name" value="FGAR-AT_linker"/>
    <property type="match status" value="1"/>
</dbReference>
<feature type="binding site" evidence="10">
    <location>
        <position position="859"/>
    </location>
    <ligand>
        <name>Mg(2+)</name>
        <dbReference type="ChEBI" id="CHEBI:18420"/>
    </ligand>
</feature>
<dbReference type="InterPro" id="IPR040707">
    <property type="entry name" value="FGAR-AT_N"/>
</dbReference>
<dbReference type="PANTHER" id="PTHR10099:SF1">
    <property type="entry name" value="PHOSPHORIBOSYLFORMYLGLYCINAMIDINE SYNTHASE"/>
    <property type="match status" value="1"/>
</dbReference>
<dbReference type="Pfam" id="PF18076">
    <property type="entry name" value="FGAR-AT_N"/>
    <property type="match status" value="1"/>
</dbReference>
<evidence type="ECO:0000259" key="11">
    <source>
        <dbReference type="Pfam" id="PF02769"/>
    </source>
</evidence>
<dbReference type="CDD" id="cd01740">
    <property type="entry name" value="GATase1_FGAR_AT"/>
    <property type="match status" value="1"/>
</dbReference>
<evidence type="ECO:0000256" key="3">
    <source>
        <dbReference type="ARBA" id="ARBA00022598"/>
    </source>
</evidence>
<accession>A0A2M7V9A7</accession>
<proteinExistence type="inferred from homology"/>
<dbReference type="PANTHER" id="PTHR10099">
    <property type="entry name" value="PHOSPHORIBOSYLFORMYLGLYCINAMIDINE SYNTHASE"/>
    <property type="match status" value="1"/>
</dbReference>
<dbReference type="SUPFAM" id="SSF56042">
    <property type="entry name" value="PurM C-terminal domain-like"/>
    <property type="match status" value="2"/>
</dbReference>
<feature type="active site" evidence="10">
    <location>
        <position position="1234"/>
    </location>
</feature>
<comment type="function">
    <text evidence="10">Phosphoribosylformylglycinamidine synthase involved in the purines biosynthetic pathway. Catalyzes the ATP-dependent conversion of formylglycinamide ribonucleotide (FGAR) and glutamine to yield formylglycinamidine ribonucleotide (FGAM) and glutamate.</text>
</comment>
<keyword evidence="8 10" id="KW-0460">Magnesium</keyword>
<evidence type="ECO:0000256" key="1">
    <source>
        <dbReference type="ARBA" id="ARBA00004920"/>
    </source>
</evidence>
<dbReference type="HAMAP" id="MF_00419">
    <property type="entry name" value="PurL_1"/>
    <property type="match status" value="1"/>
</dbReference>
<dbReference type="FunFam" id="3.30.1330.10:FF:000007">
    <property type="entry name" value="Phosphoribosylformylglycinamidine synthase, putative"/>
    <property type="match status" value="1"/>
</dbReference>
<dbReference type="InterPro" id="IPR029062">
    <property type="entry name" value="Class_I_gatase-like"/>
</dbReference>
<dbReference type="InterPro" id="IPR036921">
    <property type="entry name" value="PurM-like_N_sf"/>
</dbReference>
<evidence type="ECO:0000256" key="10">
    <source>
        <dbReference type="HAMAP-Rule" id="MF_00419"/>
    </source>
</evidence>
<feature type="domain" description="PurM-like C-terminal" evidence="11">
    <location>
        <begin position="808"/>
        <end position="932"/>
    </location>
</feature>
<keyword evidence="6 10" id="KW-0658">Purine biosynthesis</keyword>
<keyword evidence="7 10" id="KW-0067">ATP-binding</keyword>
<evidence type="ECO:0000256" key="5">
    <source>
        <dbReference type="ARBA" id="ARBA00022741"/>
    </source>
</evidence>
<dbReference type="FunFam" id="1.10.8.750:FF:000001">
    <property type="entry name" value="Putative phosphoribosylformylglycinamidine synthase"/>
    <property type="match status" value="1"/>
</dbReference>
<dbReference type="EC" id="6.3.5.3" evidence="10"/>
<reference evidence="16" key="1">
    <citation type="submission" date="2017-09" db="EMBL/GenBank/DDBJ databases">
        <title>Depth-based differentiation of microbial function through sediment-hosted aquifers and enrichment of novel symbionts in the deep terrestrial subsurface.</title>
        <authorList>
            <person name="Probst A.J."/>
            <person name="Ladd B."/>
            <person name="Jarett J.K."/>
            <person name="Geller-Mcgrath D.E."/>
            <person name="Sieber C.M.K."/>
            <person name="Emerson J.B."/>
            <person name="Anantharaman K."/>
            <person name="Thomas B.C."/>
            <person name="Malmstrom R."/>
            <person name="Stieglmeier M."/>
            <person name="Klingl A."/>
            <person name="Woyke T."/>
            <person name="Ryan C.M."/>
            <person name="Banfield J.F."/>
        </authorList>
    </citation>
    <scope>NUCLEOTIDE SEQUENCE [LARGE SCALE GENOMIC DNA]</scope>
</reference>
<evidence type="ECO:0000256" key="9">
    <source>
        <dbReference type="ARBA" id="ARBA00022962"/>
    </source>
</evidence>
<keyword evidence="4 10" id="KW-0479">Metal-binding</keyword>
<dbReference type="SUPFAM" id="SSF109736">
    <property type="entry name" value="FGAM synthase PurL, linker domain"/>
    <property type="match status" value="1"/>
</dbReference>
<dbReference type="CDD" id="cd02204">
    <property type="entry name" value="PurL_repeat2"/>
    <property type="match status" value="1"/>
</dbReference>
<keyword evidence="9 10" id="KW-0315">Glutamine amidotransferase</keyword>
<dbReference type="Gene3D" id="1.10.8.750">
    <property type="entry name" value="Phosphoribosylformylglycinamidine synthase, linker domain"/>
    <property type="match status" value="1"/>
</dbReference>
<protein>
    <recommendedName>
        <fullName evidence="10">Phosphoribosylformylglycinamidine synthase</fullName>
        <shortName evidence="10">FGAM synthase</shortName>
        <shortName evidence="10">FGAMS</shortName>
        <ecNumber evidence="10">6.3.5.3</ecNumber>
    </recommendedName>
    <alternativeName>
        <fullName evidence="10">Formylglycinamide ribonucleotide amidotransferase</fullName>
        <shortName evidence="10">FGAR amidotransferase</shortName>
        <shortName evidence="10">FGAR-AT</shortName>
    </alternativeName>
</protein>
<feature type="domain" description="Phosphoribosylformylglycinamidine synthase linker" evidence="12">
    <location>
        <begin position="149"/>
        <end position="198"/>
    </location>
</feature>
<feature type="binding site" evidence="10">
    <location>
        <position position="697"/>
    </location>
    <ligand>
        <name>Mg(2+)</name>
        <dbReference type="ChEBI" id="CHEBI:18420"/>
    </ligand>
</feature>
<gene>
    <name evidence="10 15" type="primary">purL</name>
    <name evidence="15" type="ORF">COX81_01085</name>
</gene>
<dbReference type="GO" id="GO:0006189">
    <property type="term" value="P:'de novo' IMP biosynthetic process"/>
    <property type="evidence" value="ECO:0007669"/>
    <property type="project" value="UniProtKB-UniRule"/>
</dbReference>
<dbReference type="Pfam" id="PF02769">
    <property type="entry name" value="AIRS_C"/>
    <property type="match status" value="2"/>
</dbReference>
<dbReference type="InterPro" id="IPR036676">
    <property type="entry name" value="PurM-like_C_sf"/>
</dbReference>
<dbReference type="FunFam" id="3.90.650.10:FF:000024">
    <property type="entry name" value="Phosphoribosylformylglycinamidine synthase"/>
    <property type="match status" value="1"/>
</dbReference>
<evidence type="ECO:0000259" key="14">
    <source>
        <dbReference type="Pfam" id="PF22689"/>
    </source>
</evidence>
<dbReference type="EMBL" id="PFPK01000015">
    <property type="protein sequence ID" value="PIZ95336.1"/>
    <property type="molecule type" value="Genomic_DNA"/>
</dbReference>
<feature type="domain" description="PurM-like C-terminal" evidence="11">
    <location>
        <begin position="415"/>
        <end position="567"/>
    </location>
</feature>
<evidence type="ECO:0000256" key="7">
    <source>
        <dbReference type="ARBA" id="ARBA00022840"/>
    </source>
</evidence>
<organism evidence="15 16">
    <name type="scientific">Candidatus Magasanikbacteria bacterium CG_4_10_14_0_2_um_filter_37_12</name>
    <dbReference type="NCBI Taxonomy" id="1974637"/>
    <lineage>
        <taxon>Bacteria</taxon>
        <taxon>Candidatus Magasanikiibacteriota</taxon>
    </lineage>
</organism>
<comment type="pathway">
    <text evidence="1 10">Purine metabolism; IMP biosynthesis via de novo pathway; 5-amino-1-(5-phospho-D-ribosyl)imidazole from N(2)-formyl-N(1)-(5-phospho-D-ribosyl)glycinamide: step 1/2.</text>
</comment>
<feature type="domain" description="FGAR-AT PurM N-terminal-like" evidence="14">
    <location>
        <begin position="627"/>
        <end position="780"/>
    </location>
</feature>
<evidence type="ECO:0000259" key="13">
    <source>
        <dbReference type="Pfam" id="PF18076"/>
    </source>
</evidence>
<evidence type="ECO:0000313" key="16">
    <source>
        <dbReference type="Proteomes" id="UP000228568"/>
    </source>
</evidence>
<feature type="binding site" evidence="10">
    <location>
        <position position="658"/>
    </location>
    <ligand>
        <name>Mg(2+)</name>
        <dbReference type="ChEBI" id="CHEBI:18420"/>
    </ligand>
</feature>
<evidence type="ECO:0000256" key="2">
    <source>
        <dbReference type="ARBA" id="ARBA00008608"/>
    </source>
</evidence>
<feature type="binding site" evidence="10">
    <location>
        <position position="701"/>
    </location>
    <ligand>
        <name>Mg(2+)</name>
        <dbReference type="ChEBI" id="CHEBI:18420"/>
    </ligand>
</feature>
<dbReference type="PROSITE" id="PS51273">
    <property type="entry name" value="GATASE_TYPE_1"/>
    <property type="match status" value="1"/>
</dbReference>
<dbReference type="CDD" id="cd02203">
    <property type="entry name" value="PurL_repeat1"/>
    <property type="match status" value="1"/>
</dbReference>
<dbReference type="Pfam" id="PF22689">
    <property type="entry name" value="FGAR-AT_PurM_N-like"/>
    <property type="match status" value="1"/>
</dbReference>
<dbReference type="NCBIfam" id="TIGR01735">
    <property type="entry name" value="FGAM_synt"/>
    <property type="match status" value="1"/>
</dbReference>
<dbReference type="AlphaFoldDB" id="A0A2M7V9A7"/>
<comment type="similarity">
    <text evidence="2 10">In the N-terminal section; belongs to the FGAMS family.</text>
</comment>
<dbReference type="UniPathway" id="UPA00074">
    <property type="reaction ID" value="UER00128"/>
</dbReference>
<comment type="catalytic activity">
    <reaction evidence="10">
        <text>N(2)-formyl-N(1)-(5-phospho-beta-D-ribosyl)glycinamide + L-glutamine + ATP + H2O = 2-formamido-N(1)-(5-O-phospho-beta-D-ribosyl)acetamidine + L-glutamate + ADP + phosphate + H(+)</text>
        <dbReference type="Rhea" id="RHEA:17129"/>
        <dbReference type="ChEBI" id="CHEBI:15377"/>
        <dbReference type="ChEBI" id="CHEBI:15378"/>
        <dbReference type="ChEBI" id="CHEBI:29985"/>
        <dbReference type="ChEBI" id="CHEBI:30616"/>
        <dbReference type="ChEBI" id="CHEBI:43474"/>
        <dbReference type="ChEBI" id="CHEBI:58359"/>
        <dbReference type="ChEBI" id="CHEBI:147286"/>
        <dbReference type="ChEBI" id="CHEBI:147287"/>
        <dbReference type="ChEBI" id="CHEBI:456216"/>
        <dbReference type="EC" id="6.3.5.3"/>
    </reaction>
</comment>
<evidence type="ECO:0000259" key="12">
    <source>
        <dbReference type="Pfam" id="PF18072"/>
    </source>
</evidence>
<feature type="domain" description="Phosphoribosylformylglycinamidine synthase N-terminal" evidence="13">
    <location>
        <begin position="15"/>
        <end position="122"/>
    </location>
</feature>
<evidence type="ECO:0000256" key="8">
    <source>
        <dbReference type="ARBA" id="ARBA00022842"/>
    </source>
</evidence>
<dbReference type="InterPro" id="IPR010918">
    <property type="entry name" value="PurM-like_C_dom"/>
</dbReference>
<feature type="active site" evidence="10">
    <location>
        <position position="1232"/>
    </location>
</feature>
<dbReference type="InterPro" id="IPR010073">
    <property type="entry name" value="PurL_large"/>
</dbReference>
<dbReference type="SUPFAM" id="SSF55326">
    <property type="entry name" value="PurM N-terminal domain-like"/>
    <property type="match status" value="2"/>
</dbReference>
<dbReference type="SUPFAM" id="SSF52317">
    <property type="entry name" value="Class I glutamine amidotransferase-like"/>
    <property type="match status" value="1"/>
</dbReference>
<dbReference type="NCBIfam" id="NF003672">
    <property type="entry name" value="PRK05297.1"/>
    <property type="match status" value="1"/>
</dbReference>
<evidence type="ECO:0000313" key="15">
    <source>
        <dbReference type="EMBL" id="PIZ95336.1"/>
    </source>
</evidence>
<dbReference type="GO" id="GO:0005524">
    <property type="term" value="F:ATP binding"/>
    <property type="evidence" value="ECO:0007669"/>
    <property type="project" value="UniProtKB-UniRule"/>
</dbReference>
<evidence type="ECO:0000256" key="4">
    <source>
        <dbReference type="ARBA" id="ARBA00022723"/>
    </source>
</evidence>
<dbReference type="Gene3D" id="3.90.650.10">
    <property type="entry name" value="PurM-like C-terminal domain"/>
    <property type="match status" value="2"/>
</dbReference>
<comment type="subcellular location">
    <subcellularLocation>
        <location evidence="10">Cytoplasm</location>
    </subcellularLocation>
</comment>
<keyword evidence="10" id="KW-0963">Cytoplasm</keyword>
<dbReference type="SMART" id="SM01211">
    <property type="entry name" value="GATase_5"/>
    <property type="match status" value="1"/>
</dbReference>
<dbReference type="GO" id="GO:0046872">
    <property type="term" value="F:metal ion binding"/>
    <property type="evidence" value="ECO:0007669"/>
    <property type="project" value="UniProtKB-KW"/>
</dbReference>
<dbReference type="InterPro" id="IPR036604">
    <property type="entry name" value="PurS-like_sf"/>
</dbReference>
<dbReference type="Gene3D" id="3.30.1330.10">
    <property type="entry name" value="PurM-like, N-terminal domain"/>
    <property type="match status" value="2"/>
</dbReference>
<dbReference type="GO" id="GO:0004642">
    <property type="term" value="F:phosphoribosylformylglycinamidine synthase activity"/>
    <property type="evidence" value="ECO:0007669"/>
    <property type="project" value="UniProtKB-UniRule"/>
</dbReference>
<feature type="active site" description="Nucleophile" evidence="10">
    <location>
        <position position="1104"/>
    </location>
</feature>
<keyword evidence="3 10" id="KW-0436">Ligase</keyword>
<comment type="caution">
    <text evidence="10">Lacks conserved residue(s) required for the propagation of feature annotation.</text>
</comment>